<name>A0ABS7G471_9ACTN</name>
<protein>
    <submittedName>
        <fullName evidence="1">Uncharacterized protein</fullName>
    </submittedName>
</protein>
<dbReference type="EMBL" id="JAIBOA010000035">
    <property type="protein sequence ID" value="MBW8487520.1"/>
    <property type="molecule type" value="Genomic_DNA"/>
</dbReference>
<dbReference type="Proteomes" id="UP000774570">
    <property type="component" value="Unassembled WGS sequence"/>
</dbReference>
<reference evidence="1 2" key="1">
    <citation type="submission" date="2021-07" db="EMBL/GenBank/DDBJ databases">
        <title>Actinomadura sp. PM05-2 isolated from lichen.</title>
        <authorList>
            <person name="Somphong A."/>
            <person name="Phongsopitanun W."/>
            <person name="Tanasupawat S."/>
            <person name="Peongsungnone V."/>
        </authorList>
    </citation>
    <scope>NUCLEOTIDE SEQUENCE [LARGE SCALE GENOMIC DNA]</scope>
    <source>
        <strain evidence="1 2">PM05-2</strain>
    </source>
</reference>
<proteinExistence type="predicted"/>
<evidence type="ECO:0000313" key="2">
    <source>
        <dbReference type="Proteomes" id="UP000774570"/>
    </source>
</evidence>
<dbReference type="RefSeq" id="WP_220170749.1">
    <property type="nucleotide sequence ID" value="NZ_JAIBOA010000035.1"/>
</dbReference>
<sequence>MTEIDPTQYRTAVHMAAQLRDNPSTDGDRALQLNVVLRTLAEHPPPAVEGAECPNPDDDETWPCSAVQSAMTDLEADAVG</sequence>
<comment type="caution">
    <text evidence="1">The sequence shown here is derived from an EMBL/GenBank/DDBJ whole genome shotgun (WGS) entry which is preliminary data.</text>
</comment>
<gene>
    <name evidence="1" type="ORF">K1Y72_34560</name>
</gene>
<organism evidence="1 2">
    <name type="scientific">Actinomadura parmotrematis</name>
    <dbReference type="NCBI Taxonomy" id="2864039"/>
    <lineage>
        <taxon>Bacteria</taxon>
        <taxon>Bacillati</taxon>
        <taxon>Actinomycetota</taxon>
        <taxon>Actinomycetes</taxon>
        <taxon>Streptosporangiales</taxon>
        <taxon>Thermomonosporaceae</taxon>
        <taxon>Actinomadura</taxon>
    </lineage>
</organism>
<evidence type="ECO:0000313" key="1">
    <source>
        <dbReference type="EMBL" id="MBW8487520.1"/>
    </source>
</evidence>
<accession>A0ABS7G471</accession>
<keyword evidence="2" id="KW-1185">Reference proteome</keyword>